<dbReference type="SUPFAM" id="SSF47616">
    <property type="entry name" value="GST C-terminal domain-like"/>
    <property type="match status" value="1"/>
</dbReference>
<protein>
    <submittedName>
        <fullName evidence="3">Glutathione S-transferase</fullName>
    </submittedName>
</protein>
<evidence type="ECO:0000259" key="1">
    <source>
        <dbReference type="PROSITE" id="PS50404"/>
    </source>
</evidence>
<evidence type="ECO:0000259" key="2">
    <source>
        <dbReference type="PROSITE" id="PS50405"/>
    </source>
</evidence>
<dbReference type="PANTHER" id="PTHR42673">
    <property type="entry name" value="MALEYLACETOACETATE ISOMERASE"/>
    <property type="match status" value="1"/>
</dbReference>
<dbReference type="InterPro" id="IPR036282">
    <property type="entry name" value="Glutathione-S-Trfase_C_sf"/>
</dbReference>
<dbReference type="RefSeq" id="WP_147150232.1">
    <property type="nucleotide sequence ID" value="NZ_BKAJ01000056.1"/>
</dbReference>
<proteinExistence type="predicted"/>
<name>A0A512NB42_9HYPH</name>
<organism evidence="3 4">
    <name type="scientific">Reyranella soli</name>
    <dbReference type="NCBI Taxonomy" id="1230389"/>
    <lineage>
        <taxon>Bacteria</taxon>
        <taxon>Pseudomonadati</taxon>
        <taxon>Pseudomonadota</taxon>
        <taxon>Alphaproteobacteria</taxon>
        <taxon>Hyphomicrobiales</taxon>
        <taxon>Reyranellaceae</taxon>
        <taxon>Reyranella</taxon>
    </lineage>
</organism>
<dbReference type="OrthoDB" id="9795329at2"/>
<dbReference type="InterPro" id="IPR010987">
    <property type="entry name" value="Glutathione-S-Trfase_C-like"/>
</dbReference>
<dbReference type="PROSITE" id="PS50405">
    <property type="entry name" value="GST_CTER"/>
    <property type="match status" value="1"/>
</dbReference>
<evidence type="ECO:0000313" key="3">
    <source>
        <dbReference type="EMBL" id="GEP56155.1"/>
    </source>
</evidence>
<evidence type="ECO:0000313" key="4">
    <source>
        <dbReference type="Proteomes" id="UP000321058"/>
    </source>
</evidence>
<dbReference type="GO" id="GO:0016034">
    <property type="term" value="F:maleylacetoacetate isomerase activity"/>
    <property type="evidence" value="ECO:0007669"/>
    <property type="project" value="TreeGrafter"/>
</dbReference>
<reference evidence="3 4" key="1">
    <citation type="submission" date="2019-07" db="EMBL/GenBank/DDBJ databases">
        <title>Whole genome shotgun sequence of Reyranella soli NBRC 108950.</title>
        <authorList>
            <person name="Hosoyama A."/>
            <person name="Uohara A."/>
            <person name="Ohji S."/>
            <person name="Ichikawa N."/>
        </authorList>
    </citation>
    <scope>NUCLEOTIDE SEQUENCE [LARGE SCALE GENOMIC DNA]</scope>
    <source>
        <strain evidence="3 4">NBRC 108950</strain>
    </source>
</reference>
<dbReference type="InterPro" id="IPR036249">
    <property type="entry name" value="Thioredoxin-like_sf"/>
</dbReference>
<dbReference type="AlphaFoldDB" id="A0A512NB42"/>
<accession>A0A512NB42</accession>
<comment type="caution">
    <text evidence="3">The sequence shown here is derived from an EMBL/GenBank/DDBJ whole genome shotgun (WGS) entry which is preliminary data.</text>
</comment>
<dbReference type="Gene3D" id="1.20.1050.10">
    <property type="match status" value="1"/>
</dbReference>
<dbReference type="PROSITE" id="PS50404">
    <property type="entry name" value="GST_NTER"/>
    <property type="match status" value="1"/>
</dbReference>
<gene>
    <name evidence="3" type="ORF">RSO01_33210</name>
</gene>
<dbReference type="Pfam" id="PF13417">
    <property type="entry name" value="GST_N_3"/>
    <property type="match status" value="1"/>
</dbReference>
<dbReference type="Gene3D" id="3.40.30.10">
    <property type="entry name" value="Glutaredoxin"/>
    <property type="match status" value="1"/>
</dbReference>
<dbReference type="GO" id="GO:0006559">
    <property type="term" value="P:L-phenylalanine catabolic process"/>
    <property type="evidence" value="ECO:0007669"/>
    <property type="project" value="TreeGrafter"/>
</dbReference>
<dbReference type="GO" id="GO:0006749">
    <property type="term" value="P:glutathione metabolic process"/>
    <property type="evidence" value="ECO:0007669"/>
    <property type="project" value="TreeGrafter"/>
</dbReference>
<dbReference type="EMBL" id="BKAJ01000056">
    <property type="protein sequence ID" value="GEP56155.1"/>
    <property type="molecule type" value="Genomic_DNA"/>
</dbReference>
<dbReference type="SUPFAM" id="SSF52833">
    <property type="entry name" value="Thioredoxin-like"/>
    <property type="match status" value="1"/>
</dbReference>
<dbReference type="GO" id="GO:0004364">
    <property type="term" value="F:glutathione transferase activity"/>
    <property type="evidence" value="ECO:0007669"/>
    <property type="project" value="TreeGrafter"/>
</dbReference>
<dbReference type="InterPro" id="IPR004045">
    <property type="entry name" value="Glutathione_S-Trfase_N"/>
</dbReference>
<sequence>MILVGQYDSPYTRRVAVSLRLLGFDFEHDTRSVFGDFDSMRTTNPLGRIPSLIVDDGTTLIDSGAILDWLDQQVGPERALLAANGPARQQALQRIALASGTIDKVMGIGYERLVRPERYRWPDWIARCRTQAEGGLAALARLSWPADERLSQPWITTACMMRYVRLAVHDLLPVGRYPTLDAVSDRCEALPAFKETYPADYVVPVTPSEARGL</sequence>
<feature type="domain" description="GST C-terminal" evidence="2">
    <location>
        <begin position="84"/>
        <end position="208"/>
    </location>
</feature>
<feature type="domain" description="GST N-terminal" evidence="1">
    <location>
        <begin position="1"/>
        <end position="78"/>
    </location>
</feature>
<keyword evidence="4" id="KW-1185">Reference proteome</keyword>
<dbReference type="Proteomes" id="UP000321058">
    <property type="component" value="Unassembled WGS sequence"/>
</dbReference>
<keyword evidence="3" id="KW-0808">Transferase</keyword>
<dbReference type="PANTHER" id="PTHR42673:SF4">
    <property type="entry name" value="MALEYLACETOACETATE ISOMERASE"/>
    <property type="match status" value="1"/>
</dbReference>